<keyword evidence="3 8" id="KW-0238">DNA-binding</keyword>
<protein>
    <recommendedName>
        <fullName evidence="10">Homeobox-leucine zipper protein</fullName>
    </recommendedName>
    <alternativeName>
        <fullName evidence="10">HD-ZIP protein</fullName>
    </alternativeName>
    <alternativeName>
        <fullName evidence="10">Homeodomain transcription factor</fullName>
    </alternativeName>
</protein>
<evidence type="ECO:0000256" key="3">
    <source>
        <dbReference type="ARBA" id="ARBA00023125"/>
    </source>
</evidence>
<dbReference type="PROSITE" id="PS00027">
    <property type="entry name" value="HOMEOBOX_1"/>
    <property type="match status" value="1"/>
</dbReference>
<evidence type="ECO:0000313" key="15">
    <source>
        <dbReference type="Proteomes" id="UP001152523"/>
    </source>
</evidence>
<organism evidence="14 15">
    <name type="scientific">Cuscuta epithymum</name>
    <dbReference type="NCBI Taxonomy" id="186058"/>
    <lineage>
        <taxon>Eukaryota</taxon>
        <taxon>Viridiplantae</taxon>
        <taxon>Streptophyta</taxon>
        <taxon>Embryophyta</taxon>
        <taxon>Tracheophyta</taxon>
        <taxon>Spermatophyta</taxon>
        <taxon>Magnoliopsida</taxon>
        <taxon>eudicotyledons</taxon>
        <taxon>Gunneridae</taxon>
        <taxon>Pentapetalae</taxon>
        <taxon>asterids</taxon>
        <taxon>lamiids</taxon>
        <taxon>Solanales</taxon>
        <taxon>Convolvulaceae</taxon>
        <taxon>Cuscuteae</taxon>
        <taxon>Cuscuta</taxon>
        <taxon>Cuscuta subgen. Cuscuta</taxon>
    </lineage>
</organism>
<comment type="function">
    <text evidence="10">Transcription factor.</text>
</comment>
<evidence type="ECO:0000256" key="11">
    <source>
        <dbReference type="SAM" id="MobiDB-lite"/>
    </source>
</evidence>
<feature type="domain" description="Homeobox" evidence="12">
    <location>
        <begin position="62"/>
        <end position="117"/>
    </location>
</feature>
<dbReference type="FunFam" id="1.10.10.60:FF:000241">
    <property type="entry name" value="homeobox-leucine zipper protein ATHB-40"/>
    <property type="match status" value="1"/>
</dbReference>
<evidence type="ECO:0000256" key="2">
    <source>
        <dbReference type="ARBA" id="ARBA00023015"/>
    </source>
</evidence>
<feature type="region of interest" description="Disordered" evidence="11">
    <location>
        <begin position="162"/>
        <end position="183"/>
    </location>
</feature>
<proteinExistence type="inferred from homology"/>
<dbReference type="InterPro" id="IPR001356">
    <property type="entry name" value="HD"/>
</dbReference>
<dbReference type="Pfam" id="PF00046">
    <property type="entry name" value="Homeodomain"/>
    <property type="match status" value="1"/>
</dbReference>
<name>A0AAV0G306_9ASTE</name>
<evidence type="ECO:0000313" key="13">
    <source>
        <dbReference type="EMBL" id="CAH9094721.1"/>
    </source>
</evidence>
<dbReference type="GO" id="GO:0045893">
    <property type="term" value="P:positive regulation of DNA-templated transcription"/>
    <property type="evidence" value="ECO:0007669"/>
    <property type="project" value="TreeGrafter"/>
</dbReference>
<dbReference type="PROSITE" id="PS50071">
    <property type="entry name" value="HOMEOBOX_2"/>
    <property type="match status" value="1"/>
</dbReference>
<feature type="DNA-binding region" description="Homeobox" evidence="8">
    <location>
        <begin position="64"/>
        <end position="118"/>
    </location>
</feature>
<dbReference type="GO" id="GO:0000981">
    <property type="term" value="F:DNA-binding transcription factor activity, RNA polymerase II-specific"/>
    <property type="evidence" value="ECO:0007669"/>
    <property type="project" value="UniProtKB-UniRule"/>
</dbReference>
<dbReference type="EMBL" id="CAMAPF010001034">
    <property type="protein sequence ID" value="CAH9141964.1"/>
    <property type="molecule type" value="Genomic_DNA"/>
</dbReference>
<dbReference type="EMBL" id="CAMAPF010000082">
    <property type="protein sequence ID" value="CAH9094721.1"/>
    <property type="molecule type" value="Genomic_DNA"/>
</dbReference>
<evidence type="ECO:0000313" key="14">
    <source>
        <dbReference type="EMBL" id="CAH9141964.1"/>
    </source>
</evidence>
<dbReference type="GO" id="GO:0009733">
    <property type="term" value="P:response to auxin"/>
    <property type="evidence" value="ECO:0007669"/>
    <property type="project" value="UniProtKB-ARBA"/>
</dbReference>
<comment type="similarity">
    <text evidence="7 10">Belongs to the HD-ZIP homeobox family. Class I subfamily.</text>
</comment>
<evidence type="ECO:0000259" key="12">
    <source>
        <dbReference type="PROSITE" id="PS50071"/>
    </source>
</evidence>
<dbReference type="GO" id="GO:0005634">
    <property type="term" value="C:nucleus"/>
    <property type="evidence" value="ECO:0007669"/>
    <property type="project" value="UniProtKB-SubCell"/>
</dbReference>
<evidence type="ECO:0000256" key="4">
    <source>
        <dbReference type="ARBA" id="ARBA00023155"/>
    </source>
</evidence>
<evidence type="ECO:0000256" key="5">
    <source>
        <dbReference type="ARBA" id="ARBA00023163"/>
    </source>
</evidence>
<dbReference type="InterPro" id="IPR000047">
    <property type="entry name" value="HTH_motif"/>
</dbReference>
<keyword evidence="15" id="KW-1185">Reference proteome</keyword>
<sequence>MADCNSAMTNHHLNDPMALITDFYPHIFPPLLSDQGGEVAVEAKQKRRRKKKKAGAGLTGLKKRKLSEEQVSLLEQSFRDEHKLESERKDRLASELGLDPRQVAVWFQNRRARWKSKNLEGEYSRLKSEHDTAVVEKCRLEAQVIELKQQLCEVENKLQRLSSERGDGVSSNSPSTSSFPTPAGPPSFYGEYFGMDDVMSLYYVDDQYHYGHVEDQWV</sequence>
<dbReference type="SUPFAM" id="SSF46689">
    <property type="entry name" value="Homeodomain-like"/>
    <property type="match status" value="1"/>
</dbReference>
<comment type="caution">
    <text evidence="14">The sequence shown here is derived from an EMBL/GenBank/DDBJ whole genome shotgun (WGS) entry which is preliminary data.</text>
</comment>
<feature type="compositionally biased region" description="Low complexity" evidence="11">
    <location>
        <begin position="170"/>
        <end position="181"/>
    </location>
</feature>
<dbReference type="GO" id="GO:0043565">
    <property type="term" value="F:sequence-specific DNA binding"/>
    <property type="evidence" value="ECO:0007669"/>
    <property type="project" value="TreeGrafter"/>
</dbReference>
<evidence type="ECO:0000256" key="6">
    <source>
        <dbReference type="ARBA" id="ARBA00023242"/>
    </source>
</evidence>
<accession>A0AAV0G306</accession>
<dbReference type="Proteomes" id="UP001152523">
    <property type="component" value="Unassembled WGS sequence"/>
</dbReference>
<keyword evidence="2 10" id="KW-0805">Transcription regulation</keyword>
<keyword evidence="4 8" id="KW-0371">Homeobox</keyword>
<evidence type="ECO:0000256" key="1">
    <source>
        <dbReference type="ARBA" id="ARBA00004123"/>
    </source>
</evidence>
<keyword evidence="5 10" id="KW-0804">Transcription</keyword>
<evidence type="ECO:0000256" key="7">
    <source>
        <dbReference type="ARBA" id="ARBA00025748"/>
    </source>
</evidence>
<dbReference type="CDD" id="cd00086">
    <property type="entry name" value="homeodomain"/>
    <property type="match status" value="1"/>
</dbReference>
<dbReference type="PANTHER" id="PTHR24326:SF527">
    <property type="entry name" value="HOMEOBOX-LEUCINE ZIPPER PROTEIN ATHB-40"/>
    <property type="match status" value="1"/>
</dbReference>
<dbReference type="AlphaFoldDB" id="A0AAV0G306"/>
<dbReference type="SMART" id="SM00389">
    <property type="entry name" value="HOX"/>
    <property type="match status" value="1"/>
</dbReference>
<evidence type="ECO:0000256" key="10">
    <source>
        <dbReference type="RuleBase" id="RU369038"/>
    </source>
</evidence>
<evidence type="ECO:0000256" key="9">
    <source>
        <dbReference type="RuleBase" id="RU000682"/>
    </source>
</evidence>
<dbReference type="PANTHER" id="PTHR24326">
    <property type="entry name" value="HOMEOBOX-LEUCINE ZIPPER PROTEIN"/>
    <property type="match status" value="1"/>
</dbReference>
<reference evidence="14" key="1">
    <citation type="submission" date="2022-07" db="EMBL/GenBank/DDBJ databases">
        <authorList>
            <person name="Macas J."/>
            <person name="Novak P."/>
            <person name="Neumann P."/>
        </authorList>
    </citation>
    <scope>NUCLEOTIDE SEQUENCE</scope>
</reference>
<gene>
    <name evidence="13" type="ORF">CEPIT_LOCUS12978</name>
    <name evidence="14" type="ORF">CEPIT_LOCUS39533</name>
</gene>
<dbReference type="Gene3D" id="1.10.10.60">
    <property type="entry name" value="Homeodomain-like"/>
    <property type="match status" value="1"/>
</dbReference>
<comment type="subcellular location">
    <subcellularLocation>
        <location evidence="1 8 9">Nucleus</location>
    </subcellularLocation>
</comment>
<dbReference type="PRINTS" id="PR00031">
    <property type="entry name" value="HTHREPRESSR"/>
</dbReference>
<dbReference type="InterPro" id="IPR045224">
    <property type="entry name" value="HDZip_class_I_plant"/>
</dbReference>
<keyword evidence="6 8" id="KW-0539">Nucleus</keyword>
<evidence type="ECO:0000256" key="8">
    <source>
        <dbReference type="PROSITE-ProRule" id="PRU00108"/>
    </source>
</evidence>
<dbReference type="InterPro" id="IPR017970">
    <property type="entry name" value="Homeobox_CS"/>
</dbReference>
<dbReference type="InterPro" id="IPR009057">
    <property type="entry name" value="Homeodomain-like_sf"/>
</dbReference>